<keyword evidence="7" id="KW-1185">Reference proteome</keyword>
<dbReference type="InterPro" id="IPR036116">
    <property type="entry name" value="FN3_sf"/>
</dbReference>
<evidence type="ECO:0000256" key="1">
    <source>
        <dbReference type="ARBA" id="ARBA00009865"/>
    </source>
</evidence>
<evidence type="ECO:0000313" key="6">
    <source>
        <dbReference type="EMBL" id="CAH1225473.1"/>
    </source>
</evidence>
<keyword evidence="2" id="KW-0378">Hydrolase</keyword>
<organism evidence="6 7">
    <name type="scientific">Paenibacillus allorhizoplanae</name>
    <dbReference type="NCBI Taxonomy" id="2905648"/>
    <lineage>
        <taxon>Bacteria</taxon>
        <taxon>Bacillati</taxon>
        <taxon>Bacillota</taxon>
        <taxon>Bacilli</taxon>
        <taxon>Bacillales</taxon>
        <taxon>Paenibacillaceae</taxon>
        <taxon>Paenibacillus</taxon>
    </lineage>
</organism>
<dbReference type="InterPro" id="IPR008979">
    <property type="entry name" value="Galactose-bd-like_sf"/>
</dbReference>
<dbReference type="InterPro" id="IPR013783">
    <property type="entry name" value="Ig-like_fold"/>
</dbReference>
<protein>
    <recommendedName>
        <fullName evidence="5">Fibronectin type-III domain-containing protein</fullName>
    </recommendedName>
</protein>
<dbReference type="EMBL" id="CAKMMW010000025">
    <property type="protein sequence ID" value="CAH1225473.1"/>
    <property type="molecule type" value="Genomic_DNA"/>
</dbReference>
<dbReference type="NCBIfam" id="NF047446">
    <property type="entry name" value="barrel_OmpL47"/>
    <property type="match status" value="1"/>
</dbReference>
<dbReference type="Gene3D" id="2.60.120.560">
    <property type="entry name" value="Exo-inulinase, domain 1"/>
    <property type="match status" value="1"/>
</dbReference>
<comment type="similarity">
    <text evidence="1">Belongs to the glycosyl hydrolase 43 family.</text>
</comment>
<dbReference type="CDD" id="cd18825">
    <property type="entry name" value="GH43_CtGH43-like"/>
    <property type="match status" value="1"/>
</dbReference>
<sequence length="1474" mass="160963">MHRKHKLLGWFLLLIAITSLNLTKQPEASAAPALPTTYLQDDFSDGDYTTNPVWTATSGTWRVNADPTDASNKMLNQTDAGEGIITAGDAAWTNATVTMRFYTGAGGAYPGILARVQDYRNFYYFQMQTTTGLVLSKRINGTDTTIRSFSYPMNKNTWYTLKMVTVGNSIRCYIVNNGVDKLIFDETDTTFPSGKIGIRNKWQAIYLDDVKVTDAPAVNTSGVQSNSQTSSTISLNWPQVDGATSYNIYRSTTANSGYTFISNNTTNNFMDTGLLSDTAYYYKVAFLYGGLTESQWSSEISVRTTPAPPAAPTGQTATAVNASKINLSWTAAVKATGYRVYRSADAGNTFTQVYDGTALNYVDAGLNPNTAYKYQIKAYNSIGESPAASVEASTYRYDAPGNFQATSVTDTTAALAWDIVQGTTVTYQISRSSSATGTYSQMYSGPNTVYIDTGLTQGTGYFYKIVAVIDGVTSALSDPLGVGTVRTAFTPGTVWSDISGNPIDAHGAGIMYDQKTLKYYWYGEYHKGAWPAAGVRVYSSTDLYNWTDEGMALTMVKSMDDFTNDPYISTLYAGRTDTLNIWADIRMGRIIERPKVIYNDKTKKYVMWAHIDGDKDPYNNNANYGKAQAGYAISDSPLGPFIYQKSYRMDQAPAGQIDYQPGNPGMARDMNLFKDDDGTGYLIYSSEENLTIYISKLLDDYSDVTGWHTDGHVDANGKPVRDTSYKAVYGSDYIRVFPGTQREAPAIFKTNGKYYMITSGATGWSPNENKFSVADSMFGPWGAPVNPFVRTSTSDPDPMTAFKSQSTFVIPVDPAKGKFIYVGDDWNGGQFTTNGGAKYIWLPIEFGQGADISIRWYSTWNKEVLNSMGKMDINLKLPEVVATGSVLNLPTQVEVRPSGATVATTTAVTWSVNSQPITANTFALPGVYTLQAVLPQFNNKALRFKMYAVPDKTIYFVNSGGYATSDYSLLTSYLQDTLVNKDVVEQAYNTADPAPWGYVGTNSNSAGSASGDIFSTLRYLNGGNISNSPAGTDLTYKFNVKNGSYTVYTGFNDIWNNASRKADLYINGVKKNAITYISNTVYGNSVDVTDGTITVTVRNTASQDPLINWLMIVDQTQTHDPLRGLQVDSTTSHSAELSWNKAIGATSYTLYRSTSAGGTYAPIYQGGAASFTDSGVDPAVRYYYKVTSTSVSVESPMSDSVSILLDQTKPVTEFAMAGAANRGWYTSNVVSLLAADELSGVARTEYTLGDSTNWTEYSGPFTLPQDGSYSIQYHSVDKAGNVEEVKQQTVHVDVTLPSYKFLINGNELREGDSFDDHLPLTFQVSDNLSGLASAQITVSGSVYALDLTRGSSVLFDLAGKVGSNYVSIMLEDVAGNKLLKNVQIHVTTSIEAMDQLLSRYSTSLSQSLTSQLSNALKQAQHKLEMNRPDQAAKHMEDFVKHLNKAEIGKDMDNSGVKSIFLADANSLIVKWSSQ</sequence>
<name>A0ABN8H6T4_9BACL</name>
<feature type="domain" description="Fibronectin type-III" evidence="5">
    <location>
        <begin position="219"/>
        <end position="307"/>
    </location>
</feature>
<feature type="domain" description="Fibronectin type-III" evidence="5">
    <location>
        <begin position="1121"/>
        <end position="1211"/>
    </location>
</feature>
<dbReference type="InterPro" id="IPR054470">
    <property type="entry name" value="FIMAH_dom"/>
</dbReference>
<dbReference type="Pfam" id="PF04616">
    <property type="entry name" value="Glyco_hydro_43"/>
    <property type="match status" value="1"/>
</dbReference>
<dbReference type="Gene3D" id="2.60.40.10">
    <property type="entry name" value="Immunoglobulins"/>
    <property type="match status" value="4"/>
</dbReference>
<accession>A0ABN8H6T4</accession>
<dbReference type="SUPFAM" id="SSF49785">
    <property type="entry name" value="Galactose-binding domain-like"/>
    <property type="match status" value="1"/>
</dbReference>
<dbReference type="Gene3D" id="2.115.10.20">
    <property type="entry name" value="Glycosyl hydrolase domain, family 43"/>
    <property type="match status" value="1"/>
</dbReference>
<gene>
    <name evidence="6" type="ORF">PAECIP111891_05813</name>
</gene>
<dbReference type="Pfam" id="PF00041">
    <property type="entry name" value="fn3"/>
    <property type="match status" value="2"/>
</dbReference>
<evidence type="ECO:0000256" key="4">
    <source>
        <dbReference type="SAM" id="SignalP"/>
    </source>
</evidence>
<evidence type="ECO:0000256" key="2">
    <source>
        <dbReference type="ARBA" id="ARBA00022801"/>
    </source>
</evidence>
<reference evidence="6" key="1">
    <citation type="submission" date="2022-01" db="EMBL/GenBank/DDBJ databases">
        <authorList>
            <person name="Criscuolo A."/>
        </authorList>
    </citation>
    <scope>NUCLEOTIDE SEQUENCE</scope>
    <source>
        <strain evidence="6">CIP111891</strain>
    </source>
</reference>
<comment type="caution">
    <text evidence="6">The sequence shown here is derived from an EMBL/GenBank/DDBJ whole genome shotgun (WGS) entry which is preliminary data.</text>
</comment>
<feature type="domain" description="Fibronectin type-III" evidence="5">
    <location>
        <begin position="308"/>
        <end position="401"/>
    </location>
</feature>
<feature type="chain" id="PRO_5047120312" description="Fibronectin type-III domain-containing protein" evidence="4">
    <location>
        <begin position="31"/>
        <end position="1474"/>
    </location>
</feature>
<dbReference type="Pfam" id="PF22888">
    <property type="entry name" value="FIMAH"/>
    <property type="match status" value="1"/>
</dbReference>
<keyword evidence="3" id="KW-0326">Glycosidase</keyword>
<dbReference type="CDD" id="cd00063">
    <property type="entry name" value="FN3"/>
    <property type="match status" value="4"/>
</dbReference>
<dbReference type="RefSeq" id="WP_236291930.1">
    <property type="nucleotide sequence ID" value="NZ_CAKMMW010000025.1"/>
</dbReference>
<dbReference type="SUPFAM" id="SSF75005">
    <property type="entry name" value="Arabinanase/levansucrase/invertase"/>
    <property type="match status" value="1"/>
</dbReference>
<dbReference type="PROSITE" id="PS50853">
    <property type="entry name" value="FN3"/>
    <property type="match status" value="3"/>
</dbReference>
<evidence type="ECO:0000313" key="7">
    <source>
        <dbReference type="Proteomes" id="UP000838821"/>
    </source>
</evidence>
<dbReference type="Proteomes" id="UP000838821">
    <property type="component" value="Unassembled WGS sequence"/>
</dbReference>
<dbReference type="PANTHER" id="PTHR22925:SF3">
    <property type="entry name" value="GLYCOSYL HYDROLASE FAMILY PROTEIN 43"/>
    <property type="match status" value="1"/>
</dbReference>
<dbReference type="InterPro" id="IPR003961">
    <property type="entry name" value="FN3_dom"/>
</dbReference>
<evidence type="ECO:0000259" key="5">
    <source>
        <dbReference type="PROSITE" id="PS50853"/>
    </source>
</evidence>
<dbReference type="Gene3D" id="3.30.1920.20">
    <property type="match status" value="1"/>
</dbReference>
<dbReference type="PANTHER" id="PTHR22925">
    <property type="entry name" value="GLYCOSYL HYDROLASE 43 FAMILY MEMBER"/>
    <property type="match status" value="1"/>
</dbReference>
<evidence type="ECO:0000256" key="3">
    <source>
        <dbReference type="ARBA" id="ARBA00023295"/>
    </source>
</evidence>
<dbReference type="SMART" id="SM00060">
    <property type="entry name" value="FN3"/>
    <property type="match status" value="4"/>
</dbReference>
<proteinExistence type="inferred from homology"/>
<keyword evidence="4" id="KW-0732">Signal</keyword>
<dbReference type="InterPro" id="IPR058094">
    <property type="entry name" value="Ig-like_OmpL47-like"/>
</dbReference>
<dbReference type="InterPro" id="IPR023296">
    <property type="entry name" value="Glyco_hydro_beta-prop_sf"/>
</dbReference>
<dbReference type="SUPFAM" id="SSF49265">
    <property type="entry name" value="Fibronectin type III"/>
    <property type="match status" value="2"/>
</dbReference>
<dbReference type="InterPro" id="IPR006710">
    <property type="entry name" value="Glyco_hydro_43"/>
</dbReference>
<feature type="signal peptide" evidence="4">
    <location>
        <begin position="1"/>
        <end position="30"/>
    </location>
</feature>